<evidence type="ECO:0000313" key="2">
    <source>
        <dbReference type="EMBL" id="SBT51792.1"/>
    </source>
</evidence>
<feature type="compositionally biased region" description="Basic and acidic residues" evidence="1">
    <location>
        <begin position="72"/>
        <end position="84"/>
    </location>
</feature>
<dbReference type="PATRIC" id="fig|299146.4.peg.4338"/>
<feature type="compositionally biased region" description="Low complexity" evidence="1">
    <location>
        <begin position="38"/>
        <end position="52"/>
    </location>
</feature>
<dbReference type="Proteomes" id="UP000198765">
    <property type="component" value="Chromosome I"/>
</dbReference>
<evidence type="ECO:0008006" key="4">
    <source>
        <dbReference type="Google" id="ProtNLM"/>
    </source>
</evidence>
<dbReference type="Gene3D" id="2.50.20.20">
    <property type="match status" value="1"/>
</dbReference>
<dbReference type="AlphaFoldDB" id="A0A1A9A6I8"/>
<keyword evidence="3" id="KW-1185">Reference proteome</keyword>
<feature type="region of interest" description="Disordered" evidence="1">
    <location>
        <begin position="38"/>
        <end position="84"/>
    </location>
</feature>
<reference evidence="2 3" key="1">
    <citation type="submission" date="2016-06" db="EMBL/GenBank/DDBJ databases">
        <authorList>
            <person name="Kjaerup R.B."/>
            <person name="Dalgaard T.S."/>
            <person name="Juul-Madsen H.R."/>
        </authorList>
    </citation>
    <scope>NUCLEOTIDE SEQUENCE [LARGE SCALE GENOMIC DNA]</scope>
    <source>
        <strain evidence="2 3">DSM 45248</strain>
    </source>
</reference>
<organism evidence="2 3">
    <name type="scientific">Micromonospora narathiwatensis</name>
    <dbReference type="NCBI Taxonomy" id="299146"/>
    <lineage>
        <taxon>Bacteria</taxon>
        <taxon>Bacillati</taxon>
        <taxon>Actinomycetota</taxon>
        <taxon>Actinomycetes</taxon>
        <taxon>Micromonosporales</taxon>
        <taxon>Micromonosporaceae</taxon>
        <taxon>Micromonospora</taxon>
    </lineage>
</organism>
<gene>
    <name evidence="2" type="ORF">GA0070621_4192</name>
</gene>
<protein>
    <recommendedName>
        <fullName evidence="4">Lipoprotein</fullName>
    </recommendedName>
</protein>
<name>A0A1A9A6I8_9ACTN</name>
<accession>A0A1A9A6I8</accession>
<dbReference type="EMBL" id="LT594324">
    <property type="protein sequence ID" value="SBT51792.1"/>
    <property type="molecule type" value="Genomic_DNA"/>
</dbReference>
<proteinExistence type="predicted"/>
<evidence type="ECO:0000313" key="3">
    <source>
        <dbReference type="Proteomes" id="UP000198765"/>
    </source>
</evidence>
<evidence type="ECO:0000256" key="1">
    <source>
        <dbReference type="SAM" id="MobiDB-lite"/>
    </source>
</evidence>
<sequence>MTQATGSAGAIRRTAGTVAAMLAATALLGGCGLTSDPAATPGGGPAASPTSSPKEKLLDAVPDGSEGPFRFSGKDASSDLSGRIDPESKAFEINTAMAPDKDGITAKMSFLVVEEKLWMKAKFSGHPGLPKFPDKWMALDRSKLTDGNGVPTYDGADQGNAGPLLEAATEVTEQGTGEYAGFIDVTSGNAAQALEDGEAAALGEAGKRVPFTAVVGPDGHLTSLVLEIPAAGKRKAYRYTVAYTGFGSTPKITAPTGAAATKAPALAYELLNS</sequence>